<proteinExistence type="predicted"/>
<organism evidence="1 2">
    <name type="scientific">Candidatus Burkholderia verschuerenii</name>
    <dbReference type="NCBI Taxonomy" id="242163"/>
    <lineage>
        <taxon>Bacteria</taxon>
        <taxon>Pseudomonadati</taxon>
        <taxon>Pseudomonadota</taxon>
        <taxon>Betaproteobacteria</taxon>
        <taxon>Burkholderiales</taxon>
        <taxon>Burkholderiaceae</taxon>
        <taxon>Burkholderia</taxon>
    </lineage>
</organism>
<accession>A0A0L0M8Y2</accession>
<keyword evidence="1" id="KW-0378">Hydrolase</keyword>
<evidence type="ECO:0000313" key="2">
    <source>
        <dbReference type="Proteomes" id="UP000036959"/>
    </source>
</evidence>
<gene>
    <name evidence="1" type="ORF">BVER_03837c</name>
</gene>
<dbReference type="AlphaFoldDB" id="A0A0L0M8Y2"/>
<name>A0A0L0M8Y2_9BURK</name>
<reference evidence="2" key="1">
    <citation type="submission" date="2015-06" db="EMBL/GenBank/DDBJ databases">
        <title>Comparative genomics of Burkholderia leaf nodule symbionts.</title>
        <authorList>
            <person name="Carlier A."/>
            <person name="Eberl L."/>
            <person name="Pinto-Carbo M."/>
        </authorList>
    </citation>
    <scope>NUCLEOTIDE SEQUENCE [LARGE SCALE GENOMIC DNA]</scope>
    <source>
        <strain evidence="2">UZHbot4</strain>
    </source>
</reference>
<protein>
    <submittedName>
        <fullName evidence="1">Bifunctional protein (Secreted sugar binding protein/sugar hydrolase)</fullName>
    </submittedName>
</protein>
<sequence length="206" mass="22020">MMFWSDETDPCCSQKLVQMRTYDGKTWQDKSDTVAASAQASRPGMARVSTLPNGNYFMSYEICGPQNCVAYSRTSTDGWNYGTPTDLGTIIRSSTGQYFEHAPSSVWTPNGGGAGKLIAVGQVLHEADGSVSAQNGQLLFVNSALDGSGAWTVEAAPVPVPTAFDDPCPNYSDALLPSTDGKELLELASDYNASHVCQTYLGKLPQ</sequence>
<dbReference type="EMBL" id="LFJJ01000172">
    <property type="protein sequence ID" value="KND58741.1"/>
    <property type="molecule type" value="Genomic_DNA"/>
</dbReference>
<dbReference type="PANTHER" id="PTHR38792:SF3">
    <property type="entry name" value="BNR_ASP-BOX REPEAT DOMAIN PROTEIN (AFU_ORTHOLOGUE AFUA_7G06430)-RELATED"/>
    <property type="match status" value="1"/>
</dbReference>
<dbReference type="InterPro" id="IPR036278">
    <property type="entry name" value="Sialidase_sf"/>
</dbReference>
<dbReference type="RefSeq" id="WP_157056172.1">
    <property type="nucleotide sequence ID" value="NZ_LFJJ01000172.1"/>
</dbReference>
<comment type="caution">
    <text evidence="1">The sequence shown here is derived from an EMBL/GenBank/DDBJ whole genome shotgun (WGS) entry which is preliminary data.</text>
</comment>
<dbReference type="SUPFAM" id="SSF50939">
    <property type="entry name" value="Sialidases"/>
    <property type="match status" value="1"/>
</dbReference>
<dbReference type="GO" id="GO:0016787">
    <property type="term" value="F:hydrolase activity"/>
    <property type="evidence" value="ECO:0007669"/>
    <property type="project" value="UniProtKB-KW"/>
</dbReference>
<keyword evidence="2" id="KW-1185">Reference proteome</keyword>
<dbReference type="OrthoDB" id="9813892at2"/>
<dbReference type="PANTHER" id="PTHR38792">
    <property type="entry name" value="BNR/ASP-BOX REPEAT DOMAIN PROTEIN (AFU_ORTHOLOGUE AFUA_7G06430)-RELATED"/>
    <property type="match status" value="1"/>
</dbReference>
<evidence type="ECO:0000313" key="1">
    <source>
        <dbReference type="EMBL" id="KND58741.1"/>
    </source>
</evidence>
<dbReference type="PATRIC" id="fig|242163.4.peg.2053"/>
<dbReference type="Gene3D" id="2.120.10.10">
    <property type="match status" value="1"/>
</dbReference>
<dbReference type="Proteomes" id="UP000036959">
    <property type="component" value="Unassembled WGS sequence"/>
</dbReference>